<organism evidence="2 3">
    <name type="scientific">Sphingomonas kaistensis</name>
    <dbReference type="NCBI Taxonomy" id="298708"/>
    <lineage>
        <taxon>Bacteria</taxon>
        <taxon>Pseudomonadati</taxon>
        <taxon>Pseudomonadota</taxon>
        <taxon>Alphaproteobacteria</taxon>
        <taxon>Sphingomonadales</taxon>
        <taxon>Sphingomonadaceae</taxon>
        <taxon>Sphingomonas</taxon>
    </lineage>
</organism>
<keyword evidence="3" id="KW-1185">Reference proteome</keyword>
<comment type="caution">
    <text evidence="2">The sequence shown here is derived from an EMBL/GenBank/DDBJ whole genome shotgun (WGS) entry which is preliminary data.</text>
</comment>
<gene>
    <name evidence="2" type="ORF">GGQ97_001532</name>
</gene>
<dbReference type="AlphaFoldDB" id="A0A7X6BFT4"/>
<protein>
    <submittedName>
        <fullName evidence="2">Putative alpha-E superfamily protein</fullName>
    </submittedName>
</protein>
<evidence type="ECO:0000259" key="1">
    <source>
        <dbReference type="Pfam" id="PF04168"/>
    </source>
</evidence>
<sequence>MLSRTAANLYWIGRYMERAEFTTRLIEATLRLSSLSYGADAASATWESALAVVGRGPAPGETASPGATTFNVCRTLALDLDNPNSIRACLSRARDNARSARNALSSEVWQAINRAWLDVGDRTSPGGIQNTLALVDTLKANSRGFEGALARMLRHEGFWFMRLGSAVERGDNSARLLDVKYYLLLPKGQKVGGVLDHDQWTAILQTVSARNAYRLFYHDTPKPWLVADLLLFRSELPRSIVGSSAEVVDLLAEIGGRTGRQGEADRLARLRHSRLAETNIDEVFRSGLHEFLKDSIAENAQIDTAISHQFRFP</sequence>
<feature type="domain" description="DUF403" evidence="1">
    <location>
        <begin position="1"/>
        <end position="310"/>
    </location>
</feature>
<evidence type="ECO:0000313" key="2">
    <source>
        <dbReference type="EMBL" id="NJC05739.1"/>
    </source>
</evidence>
<dbReference type="InterPro" id="IPR051680">
    <property type="entry name" value="ATP-dep_Glu-Cys_Ligase-2"/>
</dbReference>
<dbReference type="InterPro" id="IPR007296">
    <property type="entry name" value="DUF403"/>
</dbReference>
<dbReference type="PANTHER" id="PTHR34595">
    <property type="entry name" value="BLR5612 PROTEIN"/>
    <property type="match status" value="1"/>
</dbReference>
<dbReference type="PANTHER" id="PTHR34595:SF7">
    <property type="entry name" value="SLL1039 PROTEIN"/>
    <property type="match status" value="1"/>
</dbReference>
<name>A0A7X6BFT4_9SPHN</name>
<proteinExistence type="predicted"/>
<accession>A0A7X6BFT4</accession>
<evidence type="ECO:0000313" key="3">
    <source>
        <dbReference type="Proteomes" id="UP000558192"/>
    </source>
</evidence>
<reference evidence="2 3" key="1">
    <citation type="submission" date="2020-03" db="EMBL/GenBank/DDBJ databases">
        <title>Genomic Encyclopedia of Type Strains, Phase IV (KMG-IV): sequencing the most valuable type-strain genomes for metagenomic binning, comparative biology and taxonomic classification.</title>
        <authorList>
            <person name="Goeker M."/>
        </authorList>
    </citation>
    <scope>NUCLEOTIDE SEQUENCE [LARGE SCALE GENOMIC DNA]</scope>
    <source>
        <strain evidence="2 3">DSM 16846</strain>
    </source>
</reference>
<dbReference type="Pfam" id="PF04168">
    <property type="entry name" value="Alpha-E"/>
    <property type="match status" value="1"/>
</dbReference>
<dbReference type="RefSeq" id="WP_168068484.1">
    <property type="nucleotide sequence ID" value="NZ_JAATJC010000001.1"/>
</dbReference>
<dbReference type="Proteomes" id="UP000558192">
    <property type="component" value="Unassembled WGS sequence"/>
</dbReference>
<dbReference type="EMBL" id="JAATJC010000001">
    <property type="protein sequence ID" value="NJC05739.1"/>
    <property type="molecule type" value="Genomic_DNA"/>
</dbReference>